<dbReference type="OrthoDB" id="6778712at2759"/>
<dbReference type="AlphaFoldDB" id="A0A9P0CTM7"/>
<dbReference type="EMBL" id="OV651829">
    <property type="protein sequence ID" value="CAH1104492.1"/>
    <property type="molecule type" value="Genomic_DNA"/>
</dbReference>
<proteinExistence type="predicted"/>
<protein>
    <submittedName>
        <fullName evidence="2">Uncharacterized protein</fullName>
    </submittedName>
</protein>
<name>A0A9P0CTM7_9CUCU</name>
<feature type="compositionally biased region" description="Basic residues" evidence="1">
    <location>
        <begin position="126"/>
        <end position="138"/>
    </location>
</feature>
<sequence>MSIRNVDREETNKILSNKQRQSREIERLKIHELESESGCSSTTLLSGSGSDPSQYLFSSDDDFINPNLLLKNTQIRTKIPTLDLVCVKYGISDRSAAAIASGVLNDVGIITTDSSKKFDQNEVRRERKKSRNTARKKF</sequence>
<evidence type="ECO:0000313" key="2">
    <source>
        <dbReference type="EMBL" id="CAH1104492.1"/>
    </source>
</evidence>
<feature type="region of interest" description="Disordered" evidence="1">
    <location>
        <begin position="118"/>
        <end position="138"/>
    </location>
</feature>
<reference evidence="2" key="1">
    <citation type="submission" date="2022-01" db="EMBL/GenBank/DDBJ databases">
        <authorList>
            <person name="King R."/>
        </authorList>
    </citation>
    <scope>NUCLEOTIDE SEQUENCE</scope>
</reference>
<keyword evidence="3" id="KW-1185">Reference proteome</keyword>
<evidence type="ECO:0000256" key="1">
    <source>
        <dbReference type="SAM" id="MobiDB-lite"/>
    </source>
</evidence>
<gene>
    <name evidence="2" type="ORF">PSYICH_LOCUS5582</name>
</gene>
<evidence type="ECO:0000313" key="3">
    <source>
        <dbReference type="Proteomes" id="UP001153636"/>
    </source>
</evidence>
<dbReference type="Proteomes" id="UP001153636">
    <property type="component" value="Chromosome 17"/>
</dbReference>
<organism evidence="2 3">
    <name type="scientific">Psylliodes chrysocephalus</name>
    <dbReference type="NCBI Taxonomy" id="3402493"/>
    <lineage>
        <taxon>Eukaryota</taxon>
        <taxon>Metazoa</taxon>
        <taxon>Ecdysozoa</taxon>
        <taxon>Arthropoda</taxon>
        <taxon>Hexapoda</taxon>
        <taxon>Insecta</taxon>
        <taxon>Pterygota</taxon>
        <taxon>Neoptera</taxon>
        <taxon>Endopterygota</taxon>
        <taxon>Coleoptera</taxon>
        <taxon>Polyphaga</taxon>
        <taxon>Cucujiformia</taxon>
        <taxon>Chrysomeloidea</taxon>
        <taxon>Chrysomelidae</taxon>
        <taxon>Galerucinae</taxon>
        <taxon>Alticini</taxon>
        <taxon>Psylliodes</taxon>
    </lineage>
</organism>
<accession>A0A9P0CTM7</accession>